<evidence type="ECO:0000256" key="4">
    <source>
        <dbReference type="ARBA" id="ARBA00023125"/>
    </source>
</evidence>
<reference evidence="9 10" key="1">
    <citation type="submission" date="2015-10" db="EMBL/GenBank/DDBJ databases">
        <title>Draft genomes sequences of Candida glabrata isolates 1A, 1B, 2A, 2B, 3A and 3B.</title>
        <authorList>
            <person name="Haavelsrud O.E."/>
            <person name="Gaustad P."/>
        </authorList>
    </citation>
    <scope>NUCLEOTIDE SEQUENCE [LARGE SCALE GENOMIC DNA]</scope>
    <source>
        <strain evidence="9">910700640</strain>
    </source>
</reference>
<dbReference type="GO" id="GO:0006351">
    <property type="term" value="P:DNA-templated transcription"/>
    <property type="evidence" value="ECO:0007669"/>
    <property type="project" value="InterPro"/>
</dbReference>
<feature type="compositionally biased region" description="Polar residues" evidence="7">
    <location>
        <begin position="1100"/>
        <end position="1113"/>
    </location>
</feature>
<dbReference type="Pfam" id="PF04082">
    <property type="entry name" value="Fungal_trans"/>
    <property type="match status" value="1"/>
</dbReference>
<feature type="region of interest" description="Disordered" evidence="7">
    <location>
        <begin position="461"/>
        <end position="489"/>
    </location>
</feature>
<dbReference type="InterPro" id="IPR051430">
    <property type="entry name" value="Fungal_TF_Env_Response"/>
</dbReference>
<evidence type="ECO:0000256" key="2">
    <source>
        <dbReference type="ARBA" id="ARBA00022833"/>
    </source>
</evidence>
<evidence type="ECO:0000256" key="1">
    <source>
        <dbReference type="ARBA" id="ARBA00022723"/>
    </source>
</evidence>
<accession>A0A0W0EFI3</accession>
<feature type="domain" description="Xylanolytic transcriptional activator regulatory" evidence="8">
    <location>
        <begin position="427"/>
        <end position="541"/>
    </location>
</feature>
<keyword evidence="6" id="KW-0539">Nucleus</keyword>
<dbReference type="VEuPathDB" id="FungiDB:B1J91_B03421g"/>
<dbReference type="VEuPathDB" id="FungiDB:GVI51_B03311"/>
<keyword evidence="4" id="KW-0238">DNA-binding</keyword>
<feature type="region of interest" description="Disordered" evidence="7">
    <location>
        <begin position="1096"/>
        <end position="1128"/>
    </location>
</feature>
<evidence type="ECO:0000313" key="9">
    <source>
        <dbReference type="EMBL" id="KTB03546.1"/>
    </source>
</evidence>
<evidence type="ECO:0000256" key="3">
    <source>
        <dbReference type="ARBA" id="ARBA00023015"/>
    </source>
</evidence>
<dbReference type="GO" id="GO:0005634">
    <property type="term" value="C:nucleus"/>
    <property type="evidence" value="ECO:0007669"/>
    <property type="project" value="TreeGrafter"/>
</dbReference>
<keyword evidence="3" id="KW-0805">Transcription regulation</keyword>
<evidence type="ECO:0000259" key="8">
    <source>
        <dbReference type="SMART" id="SM00906"/>
    </source>
</evidence>
<feature type="compositionally biased region" description="Low complexity" evidence="7">
    <location>
        <begin position="464"/>
        <end position="478"/>
    </location>
</feature>
<dbReference type="GO" id="GO:0008270">
    <property type="term" value="F:zinc ion binding"/>
    <property type="evidence" value="ECO:0007669"/>
    <property type="project" value="InterPro"/>
</dbReference>
<dbReference type="AlphaFoldDB" id="A0A0W0EFI3"/>
<dbReference type="VEuPathDB" id="FungiDB:CAGL0B03421g"/>
<organism evidence="9 10">
    <name type="scientific">Candida glabrata</name>
    <name type="common">Yeast</name>
    <name type="synonym">Torulopsis glabrata</name>
    <dbReference type="NCBI Taxonomy" id="5478"/>
    <lineage>
        <taxon>Eukaryota</taxon>
        <taxon>Fungi</taxon>
        <taxon>Dikarya</taxon>
        <taxon>Ascomycota</taxon>
        <taxon>Saccharomycotina</taxon>
        <taxon>Saccharomycetes</taxon>
        <taxon>Saccharomycetales</taxon>
        <taxon>Saccharomycetaceae</taxon>
        <taxon>Nakaseomyces</taxon>
    </lineage>
</organism>
<evidence type="ECO:0000256" key="6">
    <source>
        <dbReference type="ARBA" id="ARBA00023242"/>
    </source>
</evidence>
<gene>
    <name evidence="9" type="ORF">AO440_000306</name>
</gene>
<feature type="compositionally biased region" description="Polar residues" evidence="7">
    <location>
        <begin position="479"/>
        <end position="489"/>
    </location>
</feature>
<dbReference type="InterPro" id="IPR007219">
    <property type="entry name" value="XnlR_reg_dom"/>
</dbReference>
<dbReference type="CDD" id="cd12148">
    <property type="entry name" value="fungal_TF_MHR"/>
    <property type="match status" value="1"/>
</dbReference>
<evidence type="ECO:0000313" key="10">
    <source>
        <dbReference type="Proteomes" id="UP000054886"/>
    </source>
</evidence>
<dbReference type="GO" id="GO:0000978">
    <property type="term" value="F:RNA polymerase II cis-regulatory region sequence-specific DNA binding"/>
    <property type="evidence" value="ECO:0007669"/>
    <property type="project" value="TreeGrafter"/>
</dbReference>
<keyword evidence="5" id="KW-0804">Transcription</keyword>
<dbReference type="PANTHER" id="PTHR31944">
    <property type="entry name" value="HEME-RESPONSIVE ZINC FINGER TRANSCRIPTION FACTOR HAP1"/>
    <property type="match status" value="1"/>
</dbReference>
<evidence type="ECO:0000256" key="7">
    <source>
        <dbReference type="SAM" id="MobiDB-lite"/>
    </source>
</evidence>
<dbReference type="Proteomes" id="UP000054886">
    <property type="component" value="Unassembled WGS sequence"/>
</dbReference>
<feature type="compositionally biased region" description="Low complexity" evidence="7">
    <location>
        <begin position="793"/>
        <end position="802"/>
    </location>
</feature>
<name>A0A0W0EFI3_CANGB</name>
<feature type="region of interest" description="Disordered" evidence="7">
    <location>
        <begin position="793"/>
        <end position="817"/>
    </location>
</feature>
<proteinExistence type="predicted"/>
<dbReference type="GO" id="GO:0001228">
    <property type="term" value="F:DNA-binding transcription activator activity, RNA polymerase II-specific"/>
    <property type="evidence" value="ECO:0007669"/>
    <property type="project" value="TreeGrafter"/>
</dbReference>
<dbReference type="EMBL" id="LLZZ01000119">
    <property type="protein sequence ID" value="KTB03546.1"/>
    <property type="molecule type" value="Genomic_DNA"/>
</dbReference>
<sequence length="1230" mass="138000">MVKLEDDTNMVDDMARPVKEHDYDELDLTRQFDLLHIKSNGTIHLGATHWLAIMKGDPYLKLLWTHIFTMREKLLEYYTNGSGHKRRKRQKNGGKCPIDHSKFKAAESEQKNHFVKTTPMVNDTPKSSIGKCPIDHRAMSNPVGVNSNAGQFQPMHPPHTHIVQNKCPVDHKVNDSNLTSANTDNKNAATKKCPIDHSKYTKEKMQGAGLNDKPLTKQEVIEKLCQLLPPKRIIMLYIDKFFKHFYPVIPILDELNFKNNINQIFDLNSLISNTIMSTSSDLELEPITSMTLNKPTDYSNLGILIIIMRLVWLSLPMNSCKIDIENPLLNKLRTDHDFKNEDYESGSLASSLRLKDELQLLKYEVDGFALDLVKKHLIKFDEISSISNTNVNMSTIQFAVFFKFYLMNCANASSQGNSAGNFDNESHQILLSSIMMMAFSCGLHRDPDNFPQLNVVSANLTTDNTRSGPPSNSNRNGSETPSVSPKDTNVSIERAKHTWRKVWYYIVSLDVQQSLLLGSPRLIRNLNDISDTKLPSASKIDYVKDLKELIIIKNYTLFYQLDLCIVAVLNHTLNISIAKNVRKFELDALISNLQKLTDGEKGINDVINSLINHGLLSTSEVPIGLQKFDDIYDLPRMEDILLARKSEQEIVGDENERIGQDVDKKLDLPHEMTSKALFFSKHMTLRMLLYLLNYILFTHYEPLGAEDPTTTILAKNYAQKALDYALDGYRNCMLYFVGVSDQNPLFKYMNVILCFHSLDIGHRALQFIICLILRVKCGPLNGLKETQTIFGTSVPSSCNSSSVEDENTEEPNNLNQDNQFQDDLMQNINLDNSDSLAEKLMSRMVLFKQLTEKLAPKYSFSVRVMKSTGFFISLLTTPSGSFGSKKNGSKHKHGVGKLLLSNWKHPKISNIPALLSSDSDQLKKCPVYQDALGFMPSRPSVTNLPSISNVEGLLPNAQANGRMTPQLPPIRSYQPITYSSSHMRVTPNSESDARKLGPDSHQVTNPLIPSPLSPANQQQNQVNVLHMHQQRSMSPAPMPMMNPTAMTTNQNMIPERKYAPHSGAATPILPGTNSDIQQQTQMTRNDPYPTEQFSLPPISSAKNNMAWGTTPESEQGDHLTPNTTTSSLDTPDFEDFIIQNSNFNGLLINPNSLAEAMGSLPSGRDGAILNVNSFKDFTTSTNDKTITPNSADQTDLFSVDMASTDFLPIDNFAIDGFMDSANLDIGSIWE</sequence>
<dbReference type="SMART" id="SM00906">
    <property type="entry name" value="Fungal_trans"/>
    <property type="match status" value="1"/>
</dbReference>
<dbReference type="VEuPathDB" id="FungiDB:GWK60_B03245"/>
<protein>
    <submittedName>
        <fullName evidence="9">Heme-responsive zinc finger transcription factor HAP1</fullName>
    </submittedName>
</protein>
<comment type="caution">
    <text evidence="9">The sequence shown here is derived from an EMBL/GenBank/DDBJ whole genome shotgun (WGS) entry which is preliminary data.</text>
</comment>
<dbReference type="PANTHER" id="PTHR31944:SF131">
    <property type="entry name" value="HEME-RESPONSIVE ZINC FINGER TRANSCRIPTION FACTOR HAP1"/>
    <property type="match status" value="1"/>
</dbReference>
<keyword evidence="1" id="KW-0479">Metal-binding</keyword>
<evidence type="ECO:0000256" key="5">
    <source>
        <dbReference type="ARBA" id="ARBA00023163"/>
    </source>
</evidence>
<keyword evidence="2" id="KW-0862">Zinc</keyword>